<feature type="transmembrane region" description="Helical" evidence="5">
    <location>
        <begin position="74"/>
        <end position="94"/>
    </location>
</feature>
<dbReference type="InterPro" id="IPR007271">
    <property type="entry name" value="Nuc_sug_transpt"/>
</dbReference>
<evidence type="ECO:0000256" key="4">
    <source>
        <dbReference type="ARBA" id="ARBA00023136"/>
    </source>
</evidence>
<keyword evidence="4 5" id="KW-0472">Membrane</keyword>
<dbReference type="Proteomes" id="UP001189429">
    <property type="component" value="Unassembled WGS sequence"/>
</dbReference>
<evidence type="ECO:0000256" key="2">
    <source>
        <dbReference type="ARBA" id="ARBA00022692"/>
    </source>
</evidence>
<dbReference type="EMBL" id="CAUYUJ010009335">
    <property type="protein sequence ID" value="CAK0826489.1"/>
    <property type="molecule type" value="Genomic_DNA"/>
</dbReference>
<evidence type="ECO:0000313" key="7">
    <source>
        <dbReference type="Proteomes" id="UP001189429"/>
    </source>
</evidence>
<evidence type="ECO:0008006" key="8">
    <source>
        <dbReference type="Google" id="ProtNLM"/>
    </source>
</evidence>
<protein>
    <recommendedName>
        <fullName evidence="8">Sugar phosphate transporter domain-containing protein</fullName>
    </recommendedName>
</protein>
<gene>
    <name evidence="6" type="ORF">PCOR1329_LOCUS26317</name>
</gene>
<name>A0ABN9S827_9DINO</name>
<reference evidence="6" key="1">
    <citation type="submission" date="2023-10" db="EMBL/GenBank/DDBJ databases">
        <authorList>
            <person name="Chen Y."/>
            <person name="Shah S."/>
            <person name="Dougan E. K."/>
            <person name="Thang M."/>
            <person name="Chan C."/>
        </authorList>
    </citation>
    <scope>NUCLEOTIDE SEQUENCE [LARGE SCALE GENOMIC DNA]</scope>
</reference>
<comment type="subcellular location">
    <subcellularLocation>
        <location evidence="1">Membrane</location>
        <topology evidence="1">Multi-pass membrane protein</topology>
    </subcellularLocation>
</comment>
<accession>A0ABN9S827</accession>
<dbReference type="SUPFAM" id="SSF103481">
    <property type="entry name" value="Multidrug resistance efflux transporter EmrE"/>
    <property type="match status" value="1"/>
</dbReference>
<dbReference type="Pfam" id="PF04142">
    <property type="entry name" value="Nuc_sug_transp"/>
    <property type="match status" value="1"/>
</dbReference>
<dbReference type="PANTHER" id="PTHR10231">
    <property type="entry name" value="NUCLEOTIDE-SUGAR TRANSMEMBRANE TRANSPORTER"/>
    <property type="match status" value="1"/>
</dbReference>
<feature type="transmembrane region" description="Helical" evidence="5">
    <location>
        <begin position="154"/>
        <end position="171"/>
    </location>
</feature>
<evidence type="ECO:0000256" key="1">
    <source>
        <dbReference type="ARBA" id="ARBA00004141"/>
    </source>
</evidence>
<feature type="transmembrane region" description="Helical" evidence="5">
    <location>
        <begin position="115"/>
        <end position="142"/>
    </location>
</feature>
<keyword evidence="2 5" id="KW-0812">Transmembrane</keyword>
<feature type="transmembrane region" description="Helical" evidence="5">
    <location>
        <begin position="221"/>
        <end position="240"/>
    </location>
</feature>
<organism evidence="6 7">
    <name type="scientific">Prorocentrum cordatum</name>
    <dbReference type="NCBI Taxonomy" id="2364126"/>
    <lineage>
        <taxon>Eukaryota</taxon>
        <taxon>Sar</taxon>
        <taxon>Alveolata</taxon>
        <taxon>Dinophyceae</taxon>
        <taxon>Prorocentrales</taxon>
        <taxon>Prorocentraceae</taxon>
        <taxon>Prorocentrum</taxon>
    </lineage>
</organism>
<feature type="transmembrane region" description="Helical" evidence="5">
    <location>
        <begin position="192"/>
        <end position="209"/>
    </location>
</feature>
<evidence type="ECO:0000313" key="6">
    <source>
        <dbReference type="EMBL" id="CAK0826489.1"/>
    </source>
</evidence>
<proteinExistence type="predicted"/>
<comment type="caution">
    <text evidence="6">The sequence shown here is derived from an EMBL/GenBank/DDBJ whole genome shotgun (WGS) entry which is preliminary data.</text>
</comment>
<evidence type="ECO:0000256" key="5">
    <source>
        <dbReference type="SAM" id="Phobius"/>
    </source>
</evidence>
<dbReference type="InterPro" id="IPR037185">
    <property type="entry name" value="EmrE-like"/>
</dbReference>
<keyword evidence="3 5" id="KW-1133">Transmembrane helix</keyword>
<evidence type="ECO:0000256" key="3">
    <source>
        <dbReference type="ARBA" id="ARBA00022989"/>
    </source>
</evidence>
<keyword evidence="7" id="KW-1185">Reference proteome</keyword>
<feature type="transmembrane region" description="Helical" evidence="5">
    <location>
        <begin position="35"/>
        <end position="54"/>
    </location>
</feature>
<sequence>MDSGPTAGWRVFFSCAIDISIAVQKQPDYSFNPVCAVLITEAIKLCLSTAVYAASFLGRARRVVPAEFSFSDMLYMAVPAAIYSVNNILVFHAIQQNSMSDFGIFRDTMILWTASLWRFVFKVPLGYTRLMGIVVVFMGLIVNKVASTVSSGEITWRFLWVVAMTLCNSAGSVANEYALKRNSGLDINVQNMLLYMFGALFTTAILLLTDPQRFGSLSAGFSSPTWLTIGLQSIVGLLIARLLKYSDAVMKSVATCLRGPLVVLVSPLFTHVPSTAISCLSALIVASGCLTYLTQGPISAAGAAGKK</sequence>